<protein>
    <submittedName>
        <fullName evidence="1">Uncharacterized protein</fullName>
    </submittedName>
</protein>
<dbReference type="PANTHER" id="PTHR40422:SF1">
    <property type="entry name" value="TRANSLATION MACHINERY-ASSOCIATED PROTEIN 17"/>
    <property type="match status" value="1"/>
</dbReference>
<dbReference type="OrthoDB" id="548474at2759"/>
<proteinExistence type="predicted"/>
<gene>
    <name evidence="1" type="ORF">F8M41_020285</name>
</gene>
<reference evidence="1 2" key="1">
    <citation type="journal article" date="2019" name="Environ. Microbiol.">
        <title>At the nexus of three kingdoms: the genome of the mycorrhizal fungus Gigaspora margarita provides insights into plant, endobacterial and fungal interactions.</title>
        <authorList>
            <person name="Venice F."/>
            <person name="Ghignone S."/>
            <person name="Salvioli di Fossalunga A."/>
            <person name="Amselem J."/>
            <person name="Novero M."/>
            <person name="Xianan X."/>
            <person name="Sedzielewska Toro K."/>
            <person name="Morin E."/>
            <person name="Lipzen A."/>
            <person name="Grigoriev I.V."/>
            <person name="Henrissat B."/>
            <person name="Martin F.M."/>
            <person name="Bonfante P."/>
        </authorList>
    </citation>
    <scope>NUCLEOTIDE SEQUENCE [LARGE SCALE GENOMIC DNA]</scope>
    <source>
        <strain evidence="1 2">BEG34</strain>
    </source>
</reference>
<organism evidence="1 2">
    <name type="scientific">Gigaspora margarita</name>
    <dbReference type="NCBI Taxonomy" id="4874"/>
    <lineage>
        <taxon>Eukaryota</taxon>
        <taxon>Fungi</taxon>
        <taxon>Fungi incertae sedis</taxon>
        <taxon>Mucoromycota</taxon>
        <taxon>Glomeromycotina</taxon>
        <taxon>Glomeromycetes</taxon>
        <taxon>Diversisporales</taxon>
        <taxon>Gigasporaceae</taxon>
        <taxon>Gigaspora</taxon>
    </lineage>
</organism>
<dbReference type="EMBL" id="WTPW01000552">
    <property type="protein sequence ID" value="KAF0500571.1"/>
    <property type="molecule type" value="Genomic_DNA"/>
</dbReference>
<keyword evidence="2" id="KW-1185">Reference proteome</keyword>
<evidence type="ECO:0000313" key="2">
    <source>
        <dbReference type="Proteomes" id="UP000439903"/>
    </source>
</evidence>
<sequence>MNSLPPLEPTIEQYRTLSVDSLTYEKRRLENSINHLIRSNEEMKTFDKDDADFQLAIKENEAFILKQQEKINIIQNILVEKQQNGSNCIPLNSNPSTTETATTTFNDLIDIDQLIEDVQDNHNNNINGA</sequence>
<evidence type="ECO:0000313" key="1">
    <source>
        <dbReference type="EMBL" id="KAF0500571.1"/>
    </source>
</evidence>
<dbReference type="GO" id="GO:0070682">
    <property type="term" value="P:proteasome regulatory particle assembly"/>
    <property type="evidence" value="ECO:0007669"/>
    <property type="project" value="InterPro"/>
</dbReference>
<accession>A0A8H4EJZ3</accession>
<dbReference type="InterPro" id="IPR038966">
    <property type="entry name" value="TMA17"/>
</dbReference>
<name>A0A8H4EJZ3_GIGMA</name>
<dbReference type="GO" id="GO:0030674">
    <property type="term" value="F:protein-macromolecule adaptor activity"/>
    <property type="evidence" value="ECO:0007669"/>
    <property type="project" value="TreeGrafter"/>
</dbReference>
<dbReference type="AlphaFoldDB" id="A0A8H4EJZ3"/>
<dbReference type="PANTHER" id="PTHR40422">
    <property type="entry name" value="TRANSLATION MACHINERY-ASSOCIATED PROTEIN 17"/>
    <property type="match status" value="1"/>
</dbReference>
<comment type="caution">
    <text evidence="1">The sequence shown here is derived from an EMBL/GenBank/DDBJ whole genome shotgun (WGS) entry which is preliminary data.</text>
</comment>
<dbReference type="Proteomes" id="UP000439903">
    <property type="component" value="Unassembled WGS sequence"/>
</dbReference>